<evidence type="ECO:0000256" key="4">
    <source>
        <dbReference type="ARBA" id="ARBA00022490"/>
    </source>
</evidence>
<evidence type="ECO:0000256" key="7">
    <source>
        <dbReference type="ARBA" id="ARBA00023242"/>
    </source>
</evidence>
<dbReference type="GO" id="GO:0005794">
    <property type="term" value="C:Golgi apparatus"/>
    <property type="evidence" value="ECO:0007669"/>
    <property type="project" value="UniProtKB-SubCell"/>
</dbReference>
<dbReference type="AlphaFoldDB" id="A0A6F9DN75"/>
<dbReference type="PROSITE" id="PS51399">
    <property type="entry name" value="SEP"/>
    <property type="match status" value="1"/>
</dbReference>
<keyword evidence="6" id="KW-0206">Cytoskeleton</keyword>
<evidence type="ECO:0000256" key="3">
    <source>
        <dbReference type="ARBA" id="ARBA00004555"/>
    </source>
</evidence>
<evidence type="ECO:0000259" key="10">
    <source>
        <dbReference type="PROSITE" id="PS51399"/>
    </source>
</evidence>
<dbReference type="PANTHER" id="PTHR23333:SF20">
    <property type="entry name" value="NSFL1 COFACTOR P47"/>
    <property type="match status" value="1"/>
</dbReference>
<dbReference type="Gene3D" id="3.10.20.90">
    <property type="entry name" value="Phosphatidylinositol 3-kinase Catalytic Subunit, Chain A, domain 1"/>
    <property type="match status" value="1"/>
</dbReference>
<keyword evidence="5" id="KW-0333">Golgi apparatus</keyword>
<evidence type="ECO:0000256" key="2">
    <source>
        <dbReference type="ARBA" id="ARBA00004300"/>
    </source>
</evidence>
<comment type="subcellular location">
    <subcellularLocation>
        <location evidence="2">Cytoplasm</location>
        <location evidence="2">Cytoskeleton</location>
        <location evidence="2">Microtubule organizing center</location>
        <location evidence="2">Centrosome</location>
    </subcellularLocation>
    <subcellularLocation>
        <location evidence="3">Golgi apparatus</location>
    </subcellularLocation>
    <subcellularLocation>
        <location evidence="1">Nucleus</location>
    </subcellularLocation>
</comment>
<dbReference type="GO" id="GO:0005634">
    <property type="term" value="C:nucleus"/>
    <property type="evidence" value="ECO:0007669"/>
    <property type="project" value="UniProtKB-SubCell"/>
</dbReference>
<keyword evidence="7" id="KW-0539">Nucleus</keyword>
<dbReference type="Pfam" id="PF08059">
    <property type="entry name" value="SEP"/>
    <property type="match status" value="1"/>
</dbReference>
<feature type="compositionally biased region" description="Basic and acidic residues" evidence="8">
    <location>
        <begin position="141"/>
        <end position="168"/>
    </location>
</feature>
<sequence>MSEQADLINEFRSIADVPEERARFFLESAAWQLPVALSSFFDAGPSPDIPDEMMDAENNPSEEEDPPDEDAPARNTRASGSQPDKKPETTRSTRSSKFSSIRDFAKEEKLEDDEEEGQEYYAGGSEQSGEVIVGPPRKKKTNEEITKDLFAEAKKHGAESVEPGDRGPSKPKAKYFTGGGYKLGESEEDASEFVPGAETPEERGPTNVVLKLWANGFTVDDGPIRDFNDPANAEFLKSIKKGEIPQELLKGARRGEVHVDMEDHRQEEYKAQKKKIKPFSGQGHMLGSPTPAVSYGASAVVPQVSPVDPPVIVRDSEPTTNIQIRLAGGQRLVQKFNHNHRISDIRSFLINKNPQMAGQTFVLMTTFPNKELTDETQTISDAKLLNASIVQKLK</sequence>
<evidence type="ECO:0000256" key="8">
    <source>
        <dbReference type="SAM" id="MobiDB-lite"/>
    </source>
</evidence>
<evidence type="ECO:0000259" key="9">
    <source>
        <dbReference type="PROSITE" id="PS50033"/>
    </source>
</evidence>
<evidence type="ECO:0000256" key="1">
    <source>
        <dbReference type="ARBA" id="ARBA00004123"/>
    </source>
</evidence>
<dbReference type="InterPro" id="IPR012989">
    <property type="entry name" value="SEP_domain"/>
</dbReference>
<dbReference type="GO" id="GO:0043161">
    <property type="term" value="P:proteasome-mediated ubiquitin-dependent protein catabolic process"/>
    <property type="evidence" value="ECO:0007669"/>
    <property type="project" value="TreeGrafter"/>
</dbReference>
<evidence type="ECO:0000313" key="11">
    <source>
        <dbReference type="EMBL" id="CAB3264448.1"/>
    </source>
</evidence>
<dbReference type="GO" id="GO:0061025">
    <property type="term" value="P:membrane fusion"/>
    <property type="evidence" value="ECO:0007669"/>
    <property type="project" value="TreeGrafter"/>
</dbReference>
<feature type="compositionally biased region" description="Acidic residues" evidence="8">
    <location>
        <begin position="49"/>
        <end position="70"/>
    </location>
</feature>
<name>A0A6F9DN75_9ASCI</name>
<dbReference type="GO" id="GO:0043130">
    <property type="term" value="F:ubiquitin binding"/>
    <property type="evidence" value="ECO:0007669"/>
    <property type="project" value="TreeGrafter"/>
</dbReference>
<dbReference type="SUPFAM" id="SSF46934">
    <property type="entry name" value="UBA-like"/>
    <property type="match status" value="1"/>
</dbReference>
<dbReference type="EMBL" id="LR788586">
    <property type="protein sequence ID" value="CAB3264448.1"/>
    <property type="molecule type" value="mRNA"/>
</dbReference>
<organism evidence="11">
    <name type="scientific">Phallusia mammillata</name>
    <dbReference type="NCBI Taxonomy" id="59560"/>
    <lineage>
        <taxon>Eukaryota</taxon>
        <taxon>Metazoa</taxon>
        <taxon>Chordata</taxon>
        <taxon>Tunicata</taxon>
        <taxon>Ascidiacea</taxon>
        <taxon>Phlebobranchia</taxon>
        <taxon>Ascidiidae</taxon>
        <taxon>Phallusia</taxon>
    </lineage>
</organism>
<dbReference type="FunFam" id="3.30.420.210:FF:000001">
    <property type="entry name" value="NSFL1 (P97) cofactor (P47)"/>
    <property type="match status" value="1"/>
</dbReference>
<dbReference type="InterPro" id="IPR001012">
    <property type="entry name" value="UBX_dom"/>
</dbReference>
<accession>A0A6F9DN75</accession>
<reference evidence="11" key="1">
    <citation type="submission" date="2020-04" db="EMBL/GenBank/DDBJ databases">
        <authorList>
            <person name="Neveu A P."/>
        </authorList>
    </citation>
    <scope>NUCLEOTIDE SEQUENCE</scope>
    <source>
        <tissue evidence="11">Whole embryo</tissue>
    </source>
</reference>
<feature type="region of interest" description="Disordered" evidence="8">
    <location>
        <begin position="39"/>
        <end position="203"/>
    </location>
</feature>
<keyword evidence="4" id="KW-0963">Cytoplasm</keyword>
<dbReference type="Gene3D" id="1.10.8.10">
    <property type="entry name" value="DNA helicase RuvA subunit, C-terminal domain"/>
    <property type="match status" value="1"/>
</dbReference>
<dbReference type="Gene3D" id="3.30.420.210">
    <property type="entry name" value="SEP domain"/>
    <property type="match status" value="1"/>
</dbReference>
<proteinExistence type="evidence at transcript level"/>
<feature type="compositionally biased region" description="Low complexity" evidence="8">
    <location>
        <begin position="92"/>
        <end position="102"/>
    </location>
</feature>
<dbReference type="SUPFAM" id="SSF54236">
    <property type="entry name" value="Ubiquitin-like"/>
    <property type="match status" value="1"/>
</dbReference>
<gene>
    <name evidence="11" type="primary">Nsfl1c</name>
</gene>
<dbReference type="GO" id="GO:0000045">
    <property type="term" value="P:autophagosome assembly"/>
    <property type="evidence" value="ECO:0007669"/>
    <property type="project" value="TreeGrafter"/>
</dbReference>
<dbReference type="Pfam" id="PF14555">
    <property type="entry name" value="UBA_4"/>
    <property type="match status" value="1"/>
</dbReference>
<protein>
    <submittedName>
        <fullName evidence="11">NSFL1 cofactor p47-like</fullName>
    </submittedName>
</protein>
<dbReference type="GO" id="GO:0005829">
    <property type="term" value="C:cytosol"/>
    <property type="evidence" value="ECO:0007669"/>
    <property type="project" value="TreeGrafter"/>
</dbReference>
<dbReference type="GO" id="GO:0005813">
    <property type="term" value="C:centrosome"/>
    <property type="evidence" value="ECO:0007669"/>
    <property type="project" value="UniProtKB-SubCell"/>
</dbReference>
<dbReference type="PROSITE" id="PS50033">
    <property type="entry name" value="UBX"/>
    <property type="match status" value="1"/>
</dbReference>
<dbReference type="PANTHER" id="PTHR23333">
    <property type="entry name" value="UBX DOMAIN CONTAINING PROTEIN"/>
    <property type="match status" value="1"/>
</dbReference>
<dbReference type="SMART" id="SM00553">
    <property type="entry name" value="SEP"/>
    <property type="match status" value="1"/>
</dbReference>
<feature type="domain" description="SEP" evidence="10">
    <location>
        <begin position="205"/>
        <end position="270"/>
    </location>
</feature>
<dbReference type="CDD" id="cd14348">
    <property type="entry name" value="UBA_p47"/>
    <property type="match status" value="1"/>
</dbReference>
<dbReference type="Pfam" id="PF00789">
    <property type="entry name" value="UBX"/>
    <property type="match status" value="1"/>
</dbReference>
<dbReference type="InterPro" id="IPR036241">
    <property type="entry name" value="NSFL1C_SEP_dom_sf"/>
</dbReference>
<dbReference type="InterPro" id="IPR029071">
    <property type="entry name" value="Ubiquitin-like_domsf"/>
</dbReference>
<dbReference type="SMART" id="SM00166">
    <property type="entry name" value="UBX"/>
    <property type="match status" value="1"/>
</dbReference>
<dbReference type="GO" id="GO:0007030">
    <property type="term" value="P:Golgi organization"/>
    <property type="evidence" value="ECO:0007669"/>
    <property type="project" value="TreeGrafter"/>
</dbReference>
<evidence type="ECO:0000256" key="6">
    <source>
        <dbReference type="ARBA" id="ARBA00023212"/>
    </source>
</evidence>
<dbReference type="GO" id="GO:0031468">
    <property type="term" value="P:nuclear membrane reassembly"/>
    <property type="evidence" value="ECO:0007669"/>
    <property type="project" value="TreeGrafter"/>
</dbReference>
<evidence type="ECO:0000256" key="5">
    <source>
        <dbReference type="ARBA" id="ARBA00023034"/>
    </source>
</evidence>
<dbReference type="SUPFAM" id="SSF102848">
    <property type="entry name" value="NSFL1 (p97 ATPase) cofactor p47, SEP domain"/>
    <property type="match status" value="1"/>
</dbReference>
<feature type="domain" description="UBX" evidence="9">
    <location>
        <begin position="315"/>
        <end position="392"/>
    </location>
</feature>
<dbReference type="InterPro" id="IPR009060">
    <property type="entry name" value="UBA-like_sf"/>
</dbReference>